<dbReference type="InterPro" id="IPR005061">
    <property type="entry name" value="Ist1"/>
</dbReference>
<sequence length="303" mass="34500">MGNKPSYNADKLKTSLQMAVIRIGLIKNKRMAANYNLKDEIATLLRNGQEEMAMIKVEGFINTENYISALEIVSMFCIQCNERIRQISESKTCPAELRSAIDTLIWSASRSECEEMIKIRKQFAGKYGIEYCEKANIDADGMVNHAVLNKLVSSIPSENEKMMKIIEIASEKRVDFVPGSEVKKYMQTIVNPMKFNQQNLGNFEASCPTRMTTRVVESEEEKNAASNLRQDLYPKDTVDKKAEDASGENEKPKIQYPDPDIEDLHEEETKTPSPTNSPKDDPKMQPGQRNELDDIEERFNKLK</sequence>
<dbReference type="InterPro" id="IPR042277">
    <property type="entry name" value="IST1-like"/>
</dbReference>
<accession>A0AAU9JUQ1</accession>
<dbReference type="Gene3D" id="1.20.1260.60">
    <property type="entry name" value="Vacuolar protein sorting-associated protein Ist1"/>
    <property type="match status" value="1"/>
</dbReference>
<dbReference type="PANTHER" id="PTHR12161:SF5">
    <property type="entry name" value="IST1 HOMOLOG"/>
    <property type="match status" value="1"/>
</dbReference>
<comment type="caution">
    <text evidence="3">The sequence shown here is derived from an EMBL/GenBank/DDBJ whole genome shotgun (WGS) entry which is preliminary data.</text>
</comment>
<organism evidence="3 4">
    <name type="scientific">Blepharisma stoltei</name>
    <dbReference type="NCBI Taxonomy" id="1481888"/>
    <lineage>
        <taxon>Eukaryota</taxon>
        <taxon>Sar</taxon>
        <taxon>Alveolata</taxon>
        <taxon>Ciliophora</taxon>
        <taxon>Postciliodesmatophora</taxon>
        <taxon>Heterotrichea</taxon>
        <taxon>Heterotrichida</taxon>
        <taxon>Blepharismidae</taxon>
        <taxon>Blepharisma</taxon>
    </lineage>
</organism>
<evidence type="ECO:0000313" key="4">
    <source>
        <dbReference type="Proteomes" id="UP001162131"/>
    </source>
</evidence>
<keyword evidence="4" id="KW-1185">Reference proteome</keyword>
<evidence type="ECO:0000256" key="1">
    <source>
        <dbReference type="ARBA" id="ARBA00005536"/>
    </source>
</evidence>
<comment type="similarity">
    <text evidence="1">Belongs to the IST1 family.</text>
</comment>
<feature type="compositionally biased region" description="Basic and acidic residues" evidence="2">
    <location>
        <begin position="232"/>
        <end position="253"/>
    </location>
</feature>
<reference evidence="3" key="1">
    <citation type="submission" date="2021-09" db="EMBL/GenBank/DDBJ databases">
        <authorList>
            <consortium name="AG Swart"/>
            <person name="Singh M."/>
            <person name="Singh A."/>
            <person name="Seah K."/>
            <person name="Emmerich C."/>
        </authorList>
    </citation>
    <scope>NUCLEOTIDE SEQUENCE</scope>
    <source>
        <strain evidence="3">ATCC30299</strain>
    </source>
</reference>
<name>A0AAU9JUQ1_9CILI</name>
<evidence type="ECO:0000313" key="3">
    <source>
        <dbReference type="EMBL" id="CAG9329315.1"/>
    </source>
</evidence>
<evidence type="ECO:0008006" key="5">
    <source>
        <dbReference type="Google" id="ProtNLM"/>
    </source>
</evidence>
<dbReference type="Pfam" id="PF03398">
    <property type="entry name" value="Ist1"/>
    <property type="match status" value="1"/>
</dbReference>
<protein>
    <recommendedName>
        <fullName evidence="5">IST1 homolog</fullName>
    </recommendedName>
</protein>
<dbReference type="EMBL" id="CAJZBQ010000047">
    <property type="protein sequence ID" value="CAG9329315.1"/>
    <property type="molecule type" value="Genomic_DNA"/>
</dbReference>
<feature type="region of interest" description="Disordered" evidence="2">
    <location>
        <begin position="218"/>
        <end position="303"/>
    </location>
</feature>
<dbReference type="Proteomes" id="UP001162131">
    <property type="component" value="Unassembled WGS sequence"/>
</dbReference>
<dbReference type="GO" id="GO:0015031">
    <property type="term" value="P:protein transport"/>
    <property type="evidence" value="ECO:0007669"/>
    <property type="project" value="InterPro"/>
</dbReference>
<dbReference type="PANTHER" id="PTHR12161">
    <property type="entry name" value="IST1 FAMILY MEMBER"/>
    <property type="match status" value="1"/>
</dbReference>
<proteinExistence type="inferred from homology"/>
<gene>
    <name evidence="3" type="ORF">BSTOLATCC_MIC48139</name>
</gene>
<dbReference type="AlphaFoldDB" id="A0AAU9JUQ1"/>
<dbReference type="FunFam" id="1.20.1260.60:FF:000002">
    <property type="entry name" value="Vacuolar protein sorting-associated protein IST1"/>
    <property type="match status" value="1"/>
</dbReference>
<evidence type="ECO:0000256" key="2">
    <source>
        <dbReference type="SAM" id="MobiDB-lite"/>
    </source>
</evidence>